<dbReference type="InterPro" id="IPR041424">
    <property type="entry name" value="CinA_KH"/>
</dbReference>
<dbReference type="Pfam" id="PF00994">
    <property type="entry name" value="MoCF_biosynth"/>
    <property type="match status" value="1"/>
</dbReference>
<dbReference type="InterPro" id="IPR036653">
    <property type="entry name" value="CinA-like_C"/>
</dbReference>
<dbReference type="NCBIfam" id="TIGR00200">
    <property type="entry name" value="cinA_nterm"/>
    <property type="match status" value="1"/>
</dbReference>
<comment type="similarity">
    <text evidence="1">Belongs to the CinA family.</text>
</comment>
<dbReference type="Pfam" id="PF02464">
    <property type="entry name" value="CinA"/>
    <property type="match status" value="1"/>
</dbReference>
<dbReference type="InterPro" id="IPR050101">
    <property type="entry name" value="CinA"/>
</dbReference>
<dbReference type="Pfam" id="PF18146">
    <property type="entry name" value="CinA_KH"/>
    <property type="match status" value="1"/>
</dbReference>
<dbReference type="NCBIfam" id="NF001813">
    <property type="entry name" value="PRK00549.1"/>
    <property type="match status" value="1"/>
</dbReference>
<dbReference type="HAMAP" id="MF_00226_B">
    <property type="entry name" value="CinA_B"/>
    <property type="match status" value="1"/>
</dbReference>
<gene>
    <name evidence="1" type="primary">cinA</name>
    <name evidence="3" type="ORF">SAMN04488112_103164</name>
</gene>
<evidence type="ECO:0000256" key="1">
    <source>
        <dbReference type="HAMAP-Rule" id="MF_00226"/>
    </source>
</evidence>
<reference evidence="4" key="1">
    <citation type="submission" date="2016-10" db="EMBL/GenBank/DDBJ databases">
        <authorList>
            <person name="Varghese N."/>
            <person name="Submissions S."/>
        </authorList>
    </citation>
    <scope>NUCLEOTIDE SEQUENCE [LARGE SCALE GENOMIC DNA]</scope>
    <source>
        <strain evidence="4">DSM 45514</strain>
    </source>
</reference>
<dbReference type="PANTHER" id="PTHR13939:SF0">
    <property type="entry name" value="NMN AMIDOHYDROLASE-LIKE PROTEIN YFAY"/>
    <property type="match status" value="1"/>
</dbReference>
<sequence>MRAELVAVGTELLLGQIVDRHSAFLSKELSQLGIDVFFHTSVGDNWGRLKEIVETAVSRSDLVIFTGGLGPTEDDLTKETVAEVLDVPLVEHPPSAEVLERLFSERGLSVPPSNYKQALMFDGGTVFPNPNGTAPGVAISRDGVTCVLLPGPPTELYPMFEAHVRSYLESIRPDHEVVVSKVLRFFGIGESHLVERIDDLIRNQDNPTIAPLAKEGEVTLRLTAKANTRQQAEAIIAPVKESILQSVGRYVYGEDEESLERVLVTALAQQNRTVSLAESCTGGLLNHMITSVPGSSAVFQGGIVCYTDEVKKSMLDVSPDILAGPGAVSMETAQALADGALRRLGSDFALSVTGVAGPEPAEGKPVGLVYLGLAERNQPTRTYRLNLSGSREKIQIRAAKQALYILLERLKKGEATNEAI</sequence>
<dbReference type="AlphaFoldDB" id="A0A1G6J3N2"/>
<evidence type="ECO:0000259" key="2">
    <source>
        <dbReference type="SMART" id="SM00852"/>
    </source>
</evidence>
<dbReference type="CDD" id="cd00885">
    <property type="entry name" value="cinA"/>
    <property type="match status" value="1"/>
</dbReference>
<dbReference type="Gene3D" id="3.40.980.10">
    <property type="entry name" value="MoaB/Mog-like domain"/>
    <property type="match status" value="1"/>
</dbReference>
<dbReference type="STRING" id="1236220.SAMN04488112_103164"/>
<dbReference type="PIRSF" id="PIRSF006728">
    <property type="entry name" value="CinA"/>
    <property type="match status" value="1"/>
</dbReference>
<dbReference type="SMART" id="SM00852">
    <property type="entry name" value="MoCF_biosynth"/>
    <property type="match status" value="1"/>
</dbReference>
<dbReference type="PANTHER" id="PTHR13939">
    <property type="entry name" value="NICOTINAMIDE-NUCLEOTIDE AMIDOHYDROLASE PNCC"/>
    <property type="match status" value="1"/>
</dbReference>
<evidence type="ECO:0000313" key="4">
    <source>
        <dbReference type="Proteomes" id="UP000199387"/>
    </source>
</evidence>
<dbReference type="OrthoDB" id="9801454at2"/>
<organism evidence="3 4">
    <name type="scientific">Melghirimyces thermohalophilus</name>
    <dbReference type="NCBI Taxonomy" id="1236220"/>
    <lineage>
        <taxon>Bacteria</taxon>
        <taxon>Bacillati</taxon>
        <taxon>Bacillota</taxon>
        <taxon>Bacilli</taxon>
        <taxon>Bacillales</taxon>
        <taxon>Thermoactinomycetaceae</taxon>
        <taxon>Melghirimyces</taxon>
    </lineage>
</organism>
<keyword evidence="4" id="KW-1185">Reference proteome</keyword>
<dbReference type="Gene3D" id="3.90.950.20">
    <property type="entry name" value="CinA-like"/>
    <property type="match status" value="1"/>
</dbReference>
<dbReference type="Proteomes" id="UP000199387">
    <property type="component" value="Unassembled WGS sequence"/>
</dbReference>
<dbReference type="InterPro" id="IPR036425">
    <property type="entry name" value="MoaB/Mog-like_dom_sf"/>
</dbReference>
<dbReference type="NCBIfam" id="TIGR00199">
    <property type="entry name" value="PncC_domain"/>
    <property type="match status" value="1"/>
</dbReference>
<proteinExistence type="inferred from homology"/>
<dbReference type="RefSeq" id="WP_091566612.1">
    <property type="nucleotide sequence ID" value="NZ_FMZA01000003.1"/>
</dbReference>
<accession>A0A1G6J3N2</accession>
<feature type="domain" description="MoaB/Mog" evidence="2">
    <location>
        <begin position="4"/>
        <end position="170"/>
    </location>
</feature>
<evidence type="ECO:0000313" key="3">
    <source>
        <dbReference type="EMBL" id="SDC13257.1"/>
    </source>
</evidence>
<dbReference type="Gene3D" id="3.30.70.2860">
    <property type="match status" value="1"/>
</dbReference>
<dbReference type="InterPro" id="IPR001453">
    <property type="entry name" value="MoaB/Mog_dom"/>
</dbReference>
<dbReference type="NCBIfam" id="TIGR00177">
    <property type="entry name" value="molyb_syn"/>
    <property type="match status" value="1"/>
</dbReference>
<dbReference type="SUPFAM" id="SSF142433">
    <property type="entry name" value="CinA-like"/>
    <property type="match status" value="1"/>
</dbReference>
<dbReference type="InterPro" id="IPR008135">
    <property type="entry name" value="Competence-induced_CinA"/>
</dbReference>
<dbReference type="InterPro" id="IPR008136">
    <property type="entry name" value="CinA_C"/>
</dbReference>
<name>A0A1G6J3N2_9BACL</name>
<protein>
    <recommendedName>
        <fullName evidence="1">Putative competence-damage inducible protein</fullName>
    </recommendedName>
</protein>
<dbReference type="EMBL" id="FMZA01000003">
    <property type="protein sequence ID" value="SDC13257.1"/>
    <property type="molecule type" value="Genomic_DNA"/>
</dbReference>
<dbReference type="SUPFAM" id="SSF53218">
    <property type="entry name" value="Molybdenum cofactor biosynthesis proteins"/>
    <property type="match status" value="1"/>
</dbReference>